<proteinExistence type="inferred from homology"/>
<comment type="function">
    <text evidence="13">Catalyzes the ATP dependent decarboxylation of (R)-5-diphosphomevalonate to form isopentenyl diphosphate (IPP). Functions in the mevalonate (MVA) pathway leading to isopentenyl diphosphate (IPP), a key precursor for the biosynthesis of isoprenoids and sterol synthesis.</text>
</comment>
<evidence type="ECO:0000256" key="2">
    <source>
        <dbReference type="ARBA" id="ARBA00012296"/>
    </source>
</evidence>
<dbReference type="PANTHER" id="PTHR10977:SF3">
    <property type="entry name" value="DIPHOSPHOMEVALONATE DECARBOXYLASE"/>
    <property type="match status" value="1"/>
</dbReference>
<dbReference type="InterPro" id="IPR029765">
    <property type="entry name" value="Mev_diP_decarb"/>
</dbReference>
<accession>A0AAU9KS18</accession>
<dbReference type="InterPro" id="IPR014721">
    <property type="entry name" value="Ribsml_uS5_D2-typ_fold_subgr"/>
</dbReference>
<dbReference type="PIRSF" id="PIRSF015950">
    <property type="entry name" value="Mev_P_decrbx"/>
    <property type="match status" value="1"/>
</dbReference>
<evidence type="ECO:0000256" key="5">
    <source>
        <dbReference type="ARBA" id="ARBA00022840"/>
    </source>
</evidence>
<keyword evidence="11 12" id="KW-0456">Lyase</keyword>
<evidence type="ECO:0000259" key="14">
    <source>
        <dbReference type="Pfam" id="PF18376"/>
    </source>
</evidence>
<keyword evidence="4 12" id="KW-0547">Nucleotide-binding</keyword>
<keyword evidence="6 13" id="KW-0752">Steroid biosynthesis</keyword>
<sequence>MKHFICRAFGKYTVKAPTNIALIKYWGKSNEDINLPLNSSISLTVDIEQFFTQTTIELNDEKNQLILNNEPAEITGRISRVINMLKSLTKPENLEKKIKIESCNNFPTAAGMASSASGLAALTFGLAKAYKVNISMEELSGIARLGSGSASRSFFGGIVEWSAGDSHEKSIARQLYENSHWDELRLLVILTDLEKKKISSTNAMKLNRKMLLERANERVPIRIENLKKALEAKDFENLAKITMEESDDLHYVIEAANVKYLNAKSEEIKKLIHGFNSQGIRAAYTFDAGPNPFILTRKQDINDLVSHLLISLKLRSHNDLKLHGQLPNDPFLFLQSSATIPVFGIIESKISRTGPILL</sequence>
<dbReference type="GO" id="GO:0004163">
    <property type="term" value="F:diphosphomevalonate decarboxylase activity"/>
    <property type="evidence" value="ECO:0007669"/>
    <property type="project" value="UniProtKB-UniRule"/>
</dbReference>
<dbReference type="EMBL" id="CAJZBQ010000063">
    <property type="protein sequence ID" value="CAG9336074.1"/>
    <property type="molecule type" value="Genomic_DNA"/>
</dbReference>
<evidence type="ECO:0000259" key="15">
    <source>
        <dbReference type="Pfam" id="PF22700"/>
    </source>
</evidence>
<dbReference type="InterPro" id="IPR020568">
    <property type="entry name" value="Ribosomal_Su5_D2-typ_SF"/>
</dbReference>
<comment type="catalytic activity">
    <reaction evidence="12 13">
        <text>(R)-5-diphosphomevalonate + ATP = isopentenyl diphosphate + ADP + phosphate + CO2</text>
        <dbReference type="Rhea" id="RHEA:23732"/>
        <dbReference type="ChEBI" id="CHEBI:16526"/>
        <dbReference type="ChEBI" id="CHEBI:30616"/>
        <dbReference type="ChEBI" id="CHEBI:43474"/>
        <dbReference type="ChEBI" id="CHEBI:57557"/>
        <dbReference type="ChEBI" id="CHEBI:128769"/>
        <dbReference type="ChEBI" id="CHEBI:456216"/>
        <dbReference type="EC" id="4.1.1.33"/>
    </reaction>
</comment>
<keyword evidence="5 12" id="KW-0067">ATP-binding</keyword>
<dbReference type="SUPFAM" id="SSF55060">
    <property type="entry name" value="GHMP Kinase, C-terminal domain"/>
    <property type="match status" value="1"/>
</dbReference>
<evidence type="ECO:0000256" key="9">
    <source>
        <dbReference type="ARBA" id="ARBA00023166"/>
    </source>
</evidence>
<keyword evidence="10 13" id="KW-0753">Steroid metabolism</keyword>
<evidence type="ECO:0000256" key="6">
    <source>
        <dbReference type="ARBA" id="ARBA00022955"/>
    </source>
</evidence>
<dbReference type="Pfam" id="PF18376">
    <property type="entry name" value="MDD_C"/>
    <property type="match status" value="1"/>
</dbReference>
<dbReference type="GO" id="GO:0019287">
    <property type="term" value="P:isopentenyl diphosphate biosynthetic process, mevalonate pathway"/>
    <property type="evidence" value="ECO:0007669"/>
    <property type="project" value="UniProtKB-UniRule"/>
</dbReference>
<dbReference type="EC" id="4.1.1.33" evidence="2 12"/>
<dbReference type="FunFam" id="3.30.230.10:FF:000072">
    <property type="entry name" value="Diphosphomevalonate decarboxylase"/>
    <property type="match status" value="1"/>
</dbReference>
<name>A0AAU9KS18_9CILI</name>
<evidence type="ECO:0000256" key="13">
    <source>
        <dbReference type="RuleBase" id="RU363086"/>
    </source>
</evidence>
<evidence type="ECO:0000256" key="4">
    <source>
        <dbReference type="ARBA" id="ARBA00022741"/>
    </source>
</evidence>
<gene>
    <name evidence="16" type="ORF">BSTOLATCC_MIC65380</name>
</gene>
<dbReference type="PANTHER" id="PTHR10977">
    <property type="entry name" value="DIPHOSPHOMEVALONATE DECARBOXYLASE"/>
    <property type="match status" value="1"/>
</dbReference>
<dbReference type="NCBIfam" id="TIGR01240">
    <property type="entry name" value="mevDPdecarb"/>
    <property type="match status" value="1"/>
</dbReference>
<keyword evidence="13" id="KW-0153">Cholesterol metabolism</keyword>
<feature type="domain" description="Diphosphomevalonate decarboxylase-like N-terminal" evidence="15">
    <location>
        <begin position="16"/>
        <end position="172"/>
    </location>
</feature>
<dbReference type="AlphaFoldDB" id="A0AAU9KS18"/>
<evidence type="ECO:0000313" key="16">
    <source>
        <dbReference type="EMBL" id="CAG9336074.1"/>
    </source>
</evidence>
<keyword evidence="9 13" id="KW-1207">Sterol metabolism</keyword>
<dbReference type="InterPro" id="IPR053859">
    <property type="entry name" value="MVD-like_N"/>
</dbReference>
<reference evidence="16" key="1">
    <citation type="submission" date="2021-09" db="EMBL/GenBank/DDBJ databases">
        <authorList>
            <consortium name="AG Swart"/>
            <person name="Singh M."/>
            <person name="Singh A."/>
            <person name="Seah K."/>
            <person name="Emmerich C."/>
        </authorList>
    </citation>
    <scope>NUCLEOTIDE SEQUENCE</scope>
    <source>
        <strain evidence="16">ATCC30299</strain>
    </source>
</reference>
<dbReference type="Pfam" id="PF22700">
    <property type="entry name" value="MVD-like_N"/>
    <property type="match status" value="1"/>
</dbReference>
<evidence type="ECO:0000256" key="11">
    <source>
        <dbReference type="ARBA" id="ARBA00023239"/>
    </source>
</evidence>
<evidence type="ECO:0000256" key="8">
    <source>
        <dbReference type="ARBA" id="ARBA00023098"/>
    </source>
</evidence>
<dbReference type="Proteomes" id="UP001162131">
    <property type="component" value="Unassembled WGS sequence"/>
</dbReference>
<dbReference type="InterPro" id="IPR036554">
    <property type="entry name" value="GHMP_kinase_C_sf"/>
</dbReference>
<evidence type="ECO:0000256" key="7">
    <source>
        <dbReference type="ARBA" id="ARBA00023011"/>
    </source>
</evidence>
<keyword evidence="7 13" id="KW-0756">Sterol biosynthesis</keyword>
<evidence type="ECO:0000313" key="17">
    <source>
        <dbReference type="Proteomes" id="UP001162131"/>
    </source>
</evidence>
<dbReference type="InterPro" id="IPR041431">
    <property type="entry name" value="Mvd1_C"/>
</dbReference>
<evidence type="ECO:0000256" key="10">
    <source>
        <dbReference type="ARBA" id="ARBA00023221"/>
    </source>
</evidence>
<keyword evidence="8 12" id="KW-0443">Lipid metabolism</keyword>
<keyword evidence="3 13" id="KW-0444">Lipid biosynthesis</keyword>
<dbReference type="GO" id="GO:0005524">
    <property type="term" value="F:ATP binding"/>
    <property type="evidence" value="ECO:0007669"/>
    <property type="project" value="UniProtKB-UniRule"/>
</dbReference>
<dbReference type="GO" id="GO:0006695">
    <property type="term" value="P:cholesterol biosynthetic process"/>
    <property type="evidence" value="ECO:0007669"/>
    <property type="project" value="UniProtKB-KW"/>
</dbReference>
<protein>
    <recommendedName>
        <fullName evidence="2 12">Diphosphomevalonate decarboxylase</fullName>
        <ecNumber evidence="2 12">4.1.1.33</ecNumber>
    </recommendedName>
</protein>
<dbReference type="Gene3D" id="3.30.230.10">
    <property type="match status" value="1"/>
</dbReference>
<organism evidence="16 17">
    <name type="scientific">Blepharisma stoltei</name>
    <dbReference type="NCBI Taxonomy" id="1481888"/>
    <lineage>
        <taxon>Eukaryota</taxon>
        <taxon>Sar</taxon>
        <taxon>Alveolata</taxon>
        <taxon>Ciliophora</taxon>
        <taxon>Postciliodesmatophora</taxon>
        <taxon>Heterotrichea</taxon>
        <taxon>Heterotrichida</taxon>
        <taxon>Blepharismidae</taxon>
        <taxon>Blepharisma</taxon>
    </lineage>
</organism>
<comment type="caution">
    <text evidence="16">The sequence shown here is derived from an EMBL/GenBank/DDBJ whole genome shotgun (WGS) entry which is preliminary data.</text>
</comment>
<keyword evidence="13" id="KW-0152">Cholesterol biosynthesis</keyword>
<keyword evidence="17" id="KW-1185">Reference proteome</keyword>
<evidence type="ECO:0000256" key="1">
    <source>
        <dbReference type="ARBA" id="ARBA00008831"/>
    </source>
</evidence>
<dbReference type="SUPFAM" id="SSF54211">
    <property type="entry name" value="Ribosomal protein S5 domain 2-like"/>
    <property type="match status" value="1"/>
</dbReference>
<feature type="domain" description="Mvd1 C-terminal" evidence="14">
    <location>
        <begin position="187"/>
        <end position="315"/>
    </location>
</feature>
<evidence type="ECO:0000256" key="3">
    <source>
        <dbReference type="ARBA" id="ARBA00022516"/>
    </source>
</evidence>
<dbReference type="InterPro" id="IPR005935">
    <property type="entry name" value="Mev_decarb"/>
</dbReference>
<dbReference type="GO" id="GO:0005829">
    <property type="term" value="C:cytosol"/>
    <property type="evidence" value="ECO:0007669"/>
    <property type="project" value="InterPro"/>
</dbReference>
<comment type="pathway">
    <text evidence="13">Steroid biosynthesis; cholesterol biosynthesis.</text>
</comment>
<evidence type="ECO:0000256" key="12">
    <source>
        <dbReference type="PIRNR" id="PIRNR015950"/>
    </source>
</evidence>
<comment type="similarity">
    <text evidence="1 12 13">Belongs to the diphosphomevalonate decarboxylase family.</text>
</comment>
<dbReference type="Gene3D" id="3.30.70.890">
    <property type="entry name" value="GHMP kinase, C-terminal domain"/>
    <property type="match status" value="1"/>
</dbReference>